<sequence length="201" mass="21973">MHKILRLLFLVSVTVSLSQCAMGTTKIKADHTPLSSSGQQRGTIYVKQFTDSRQVDDKVIIGNKRNGFGMVLGNLAIKNSEGVSGLMTDAVADALRASGYQTIVEGKGTAPGNIPVLEGDVYEFWMDLFTTTWHNVGVDLKLRSPSGALAWQKKINGTETNVLWLGLNEEFTKVMRQSIDEAKQEAVKEFSSGTFSSAARR</sequence>
<gene>
    <name evidence="2" type="ORF">EI77_01117</name>
</gene>
<feature type="signal peptide" evidence="1">
    <location>
        <begin position="1"/>
        <end position="21"/>
    </location>
</feature>
<dbReference type="AlphaFoldDB" id="A0A4R7SU17"/>
<dbReference type="RefSeq" id="WP_133793723.1">
    <property type="nucleotide sequence ID" value="NZ_SOCA01000001.1"/>
</dbReference>
<proteinExistence type="predicted"/>
<organism evidence="2 3">
    <name type="scientific">Prosthecobacter fusiformis</name>
    <dbReference type="NCBI Taxonomy" id="48464"/>
    <lineage>
        <taxon>Bacteria</taxon>
        <taxon>Pseudomonadati</taxon>
        <taxon>Verrucomicrobiota</taxon>
        <taxon>Verrucomicrobiia</taxon>
        <taxon>Verrucomicrobiales</taxon>
        <taxon>Verrucomicrobiaceae</taxon>
        <taxon>Prosthecobacter</taxon>
    </lineage>
</organism>
<reference evidence="2 3" key="1">
    <citation type="submission" date="2019-03" db="EMBL/GenBank/DDBJ databases">
        <title>Genomic Encyclopedia of Archaeal and Bacterial Type Strains, Phase II (KMG-II): from individual species to whole genera.</title>
        <authorList>
            <person name="Goeker M."/>
        </authorList>
    </citation>
    <scope>NUCLEOTIDE SEQUENCE [LARGE SCALE GENOMIC DNA]</scope>
    <source>
        <strain evidence="2 3">ATCC 25309</strain>
    </source>
</reference>
<keyword evidence="3" id="KW-1185">Reference proteome</keyword>
<feature type="chain" id="PRO_5020644599" description="Lipoprotein" evidence="1">
    <location>
        <begin position="22"/>
        <end position="201"/>
    </location>
</feature>
<protein>
    <recommendedName>
        <fullName evidence="4">Lipoprotein</fullName>
    </recommendedName>
</protein>
<evidence type="ECO:0008006" key="4">
    <source>
        <dbReference type="Google" id="ProtNLM"/>
    </source>
</evidence>
<comment type="caution">
    <text evidence="2">The sequence shown here is derived from an EMBL/GenBank/DDBJ whole genome shotgun (WGS) entry which is preliminary data.</text>
</comment>
<evidence type="ECO:0000313" key="2">
    <source>
        <dbReference type="EMBL" id="TDU81807.1"/>
    </source>
</evidence>
<keyword evidence="1" id="KW-0732">Signal</keyword>
<dbReference type="Proteomes" id="UP000295662">
    <property type="component" value="Unassembled WGS sequence"/>
</dbReference>
<accession>A0A4R7SU17</accession>
<dbReference type="EMBL" id="SOCA01000001">
    <property type="protein sequence ID" value="TDU81807.1"/>
    <property type="molecule type" value="Genomic_DNA"/>
</dbReference>
<name>A0A4R7SU17_9BACT</name>
<evidence type="ECO:0000313" key="3">
    <source>
        <dbReference type="Proteomes" id="UP000295662"/>
    </source>
</evidence>
<dbReference type="OrthoDB" id="5523946at2"/>
<evidence type="ECO:0000256" key="1">
    <source>
        <dbReference type="SAM" id="SignalP"/>
    </source>
</evidence>